<dbReference type="EMBL" id="SPHZ02000010">
    <property type="protein sequence ID" value="KAF0896293.1"/>
    <property type="molecule type" value="Genomic_DNA"/>
</dbReference>
<evidence type="ECO:0000313" key="3">
    <source>
        <dbReference type="Proteomes" id="UP000479710"/>
    </source>
</evidence>
<feature type="region of interest" description="Disordered" evidence="1">
    <location>
        <begin position="127"/>
        <end position="150"/>
    </location>
</feature>
<feature type="compositionally biased region" description="Gly residues" evidence="1">
    <location>
        <begin position="127"/>
        <end position="136"/>
    </location>
</feature>
<keyword evidence="3" id="KW-1185">Reference proteome</keyword>
<gene>
    <name evidence="2" type="ORF">E2562_021448</name>
</gene>
<protein>
    <submittedName>
        <fullName evidence="2">Uncharacterized protein</fullName>
    </submittedName>
</protein>
<dbReference type="AlphaFoldDB" id="A0A6G1C9L1"/>
<evidence type="ECO:0000313" key="2">
    <source>
        <dbReference type="EMBL" id="KAF0896293.1"/>
    </source>
</evidence>
<dbReference type="Proteomes" id="UP000479710">
    <property type="component" value="Unassembled WGS sequence"/>
</dbReference>
<accession>A0A6G1C9L1</accession>
<sequence>MTRQYARRFARPYKGRTKLARNGFYRRGKPGFSGLGFLRHNNMVLLVRVCAAVPWLCEMCLCKVEEAVKDVSSRILLRIKARYPATQPFVVDTNSEDYDTNKHAEAEAEAERIVTMVAQEIGWMGGSAGGASGSGSGDCCSISGSEDDEN</sequence>
<proteinExistence type="predicted"/>
<comment type="caution">
    <text evidence="2">The sequence shown here is derived from an EMBL/GenBank/DDBJ whole genome shotgun (WGS) entry which is preliminary data.</text>
</comment>
<name>A0A6G1C9L1_9ORYZ</name>
<organism evidence="2 3">
    <name type="scientific">Oryza meyeriana var. granulata</name>
    <dbReference type="NCBI Taxonomy" id="110450"/>
    <lineage>
        <taxon>Eukaryota</taxon>
        <taxon>Viridiplantae</taxon>
        <taxon>Streptophyta</taxon>
        <taxon>Embryophyta</taxon>
        <taxon>Tracheophyta</taxon>
        <taxon>Spermatophyta</taxon>
        <taxon>Magnoliopsida</taxon>
        <taxon>Liliopsida</taxon>
        <taxon>Poales</taxon>
        <taxon>Poaceae</taxon>
        <taxon>BOP clade</taxon>
        <taxon>Oryzoideae</taxon>
        <taxon>Oryzeae</taxon>
        <taxon>Oryzinae</taxon>
        <taxon>Oryza</taxon>
        <taxon>Oryza meyeriana</taxon>
    </lineage>
</organism>
<evidence type="ECO:0000256" key="1">
    <source>
        <dbReference type="SAM" id="MobiDB-lite"/>
    </source>
</evidence>
<reference evidence="2 3" key="1">
    <citation type="submission" date="2019-11" db="EMBL/GenBank/DDBJ databases">
        <title>Whole genome sequence of Oryza granulata.</title>
        <authorList>
            <person name="Li W."/>
        </authorList>
    </citation>
    <scope>NUCLEOTIDE SEQUENCE [LARGE SCALE GENOMIC DNA]</scope>
    <source>
        <strain evidence="3">cv. Menghai</strain>
        <tissue evidence="2">Leaf</tissue>
    </source>
</reference>